<dbReference type="PRINTS" id="PR00081">
    <property type="entry name" value="GDHRDH"/>
</dbReference>
<dbReference type="PANTHER" id="PTHR44196:SF1">
    <property type="entry name" value="DEHYDROGENASE_REDUCTASE SDR FAMILY MEMBER 7B"/>
    <property type="match status" value="1"/>
</dbReference>
<proteinExistence type="inferred from homology"/>
<evidence type="ECO:0000256" key="1">
    <source>
        <dbReference type="ARBA" id="ARBA00006484"/>
    </source>
</evidence>
<reference evidence="4" key="1">
    <citation type="submission" date="2020-10" db="EMBL/GenBank/DDBJ databases">
        <title>Diversity and distribution of actinomycetes associated with coral in the coast of Hainan.</title>
        <authorList>
            <person name="Li F."/>
        </authorList>
    </citation>
    <scope>NUCLEOTIDE SEQUENCE</scope>
    <source>
        <strain evidence="4">HNM0983</strain>
    </source>
</reference>
<evidence type="ECO:0000256" key="2">
    <source>
        <dbReference type="ARBA" id="ARBA00023002"/>
    </source>
</evidence>
<dbReference type="EMBL" id="JADEYC010000019">
    <property type="protein sequence ID" value="MBE9375215.1"/>
    <property type="molecule type" value="Genomic_DNA"/>
</dbReference>
<dbReference type="Pfam" id="PF00106">
    <property type="entry name" value="adh_short"/>
    <property type="match status" value="1"/>
</dbReference>
<dbReference type="InterPro" id="IPR036291">
    <property type="entry name" value="NAD(P)-bd_dom_sf"/>
</dbReference>
<dbReference type="GO" id="GO:0016491">
    <property type="term" value="F:oxidoreductase activity"/>
    <property type="evidence" value="ECO:0007669"/>
    <property type="project" value="UniProtKB-KW"/>
</dbReference>
<evidence type="ECO:0000313" key="4">
    <source>
        <dbReference type="EMBL" id="MBE9375215.1"/>
    </source>
</evidence>
<protein>
    <submittedName>
        <fullName evidence="4">SDR family NAD(P)-dependent oxidoreductase</fullName>
    </submittedName>
</protein>
<comment type="similarity">
    <text evidence="1 3">Belongs to the short-chain dehydrogenases/reductases (SDR) family.</text>
</comment>
<comment type="caution">
    <text evidence="4">The sequence shown here is derived from an EMBL/GenBank/DDBJ whole genome shotgun (WGS) entry which is preliminary data.</text>
</comment>
<dbReference type="PANTHER" id="PTHR44196">
    <property type="entry name" value="DEHYDROGENASE/REDUCTASE SDR FAMILY MEMBER 7B"/>
    <property type="match status" value="1"/>
</dbReference>
<name>A0A929G046_9PSEU</name>
<evidence type="ECO:0000256" key="3">
    <source>
        <dbReference type="RuleBase" id="RU000363"/>
    </source>
</evidence>
<dbReference type="CDD" id="cd05233">
    <property type="entry name" value="SDR_c"/>
    <property type="match status" value="1"/>
</dbReference>
<dbReference type="AlphaFoldDB" id="A0A929G046"/>
<dbReference type="PRINTS" id="PR00080">
    <property type="entry name" value="SDRFAMILY"/>
</dbReference>
<dbReference type="Proteomes" id="UP000598360">
    <property type="component" value="Unassembled WGS sequence"/>
</dbReference>
<sequence length="247" mass="25830">MGLNLRGADAVVTGASSGIGAAVAHRLAARGCRVVLVGRDRQRLQRAADGCAGAPLCADVTEDTGFRAVAAAASRADVLVHCAGAGFAGDFAAMPPDRVAALTELDLTAPLRLTRAALPGMLQRGRGHLVFISSVAALGVPDEEVYSAAKAGLRTFAAAVDRRCARGGVSVTTVLPGAVRTPFFAGRGRAYDRRFPRMVEPEAVATAAVRAVERGRREVFVPRWLVVADRVRGAAPRLYQWLAGEFG</sequence>
<dbReference type="InterPro" id="IPR002347">
    <property type="entry name" value="SDR_fam"/>
</dbReference>
<keyword evidence="5" id="KW-1185">Reference proteome</keyword>
<dbReference type="Gene3D" id="3.40.50.720">
    <property type="entry name" value="NAD(P)-binding Rossmann-like Domain"/>
    <property type="match status" value="1"/>
</dbReference>
<dbReference type="GO" id="GO:0016020">
    <property type="term" value="C:membrane"/>
    <property type="evidence" value="ECO:0007669"/>
    <property type="project" value="TreeGrafter"/>
</dbReference>
<evidence type="ECO:0000313" key="5">
    <source>
        <dbReference type="Proteomes" id="UP000598360"/>
    </source>
</evidence>
<accession>A0A929G046</accession>
<dbReference type="RefSeq" id="WP_193928663.1">
    <property type="nucleotide sequence ID" value="NZ_JADEYC010000019.1"/>
</dbReference>
<keyword evidence="2" id="KW-0560">Oxidoreductase</keyword>
<dbReference type="SUPFAM" id="SSF51735">
    <property type="entry name" value="NAD(P)-binding Rossmann-fold domains"/>
    <property type="match status" value="1"/>
</dbReference>
<organism evidence="4 5">
    <name type="scientific">Saccharopolyspora montiporae</name>
    <dbReference type="NCBI Taxonomy" id="2781240"/>
    <lineage>
        <taxon>Bacteria</taxon>
        <taxon>Bacillati</taxon>
        <taxon>Actinomycetota</taxon>
        <taxon>Actinomycetes</taxon>
        <taxon>Pseudonocardiales</taxon>
        <taxon>Pseudonocardiaceae</taxon>
        <taxon>Saccharopolyspora</taxon>
    </lineage>
</organism>
<gene>
    <name evidence="4" type="ORF">IQ251_12250</name>
</gene>